<organism evidence="1 2">
    <name type="scientific">Caenorhabditis remanei</name>
    <name type="common">Caenorhabditis vulgaris</name>
    <dbReference type="NCBI Taxonomy" id="31234"/>
    <lineage>
        <taxon>Eukaryota</taxon>
        <taxon>Metazoa</taxon>
        <taxon>Ecdysozoa</taxon>
        <taxon>Nematoda</taxon>
        <taxon>Chromadorea</taxon>
        <taxon>Rhabditida</taxon>
        <taxon>Rhabditina</taxon>
        <taxon>Rhabditomorpha</taxon>
        <taxon>Rhabditoidea</taxon>
        <taxon>Rhabditidae</taxon>
        <taxon>Peloderinae</taxon>
        <taxon>Caenorhabditis</taxon>
    </lineage>
</organism>
<dbReference type="AlphaFoldDB" id="A0A6A5H2X6"/>
<dbReference type="RefSeq" id="XP_053587450.1">
    <property type="nucleotide sequence ID" value="XM_053727873.1"/>
</dbReference>
<dbReference type="KEGG" id="crq:GCK72_010452"/>
<sequence>MNKPLAESVLGLDLVMAFDGENVSLEIDLQLLWLESSDIELDGKLVVGVLDFVVLLWNDVVEVVEHAHALSPVWHHWLEVTKKSHWATGIWADRHS</sequence>
<proteinExistence type="predicted"/>
<name>A0A6A5H2X6_CAERE</name>
<gene>
    <name evidence="1" type="ORF">GCK72_010452</name>
</gene>
<evidence type="ECO:0000313" key="2">
    <source>
        <dbReference type="Proteomes" id="UP000483820"/>
    </source>
</evidence>
<comment type="caution">
    <text evidence="1">The sequence shown here is derived from an EMBL/GenBank/DDBJ whole genome shotgun (WGS) entry which is preliminary data.</text>
</comment>
<accession>A0A6A5H2X6</accession>
<dbReference type="EMBL" id="WUAV01000003">
    <property type="protein sequence ID" value="KAF1762190.1"/>
    <property type="molecule type" value="Genomic_DNA"/>
</dbReference>
<dbReference type="GeneID" id="78774995"/>
<reference evidence="1 2" key="1">
    <citation type="submission" date="2019-12" db="EMBL/GenBank/DDBJ databases">
        <title>Chromosome-level assembly of the Caenorhabditis remanei genome.</title>
        <authorList>
            <person name="Teterina A.A."/>
            <person name="Willis J.H."/>
            <person name="Phillips P.C."/>
        </authorList>
    </citation>
    <scope>NUCLEOTIDE SEQUENCE [LARGE SCALE GENOMIC DNA]</scope>
    <source>
        <strain evidence="1 2">PX506</strain>
        <tissue evidence="1">Whole organism</tissue>
    </source>
</reference>
<evidence type="ECO:0000313" key="1">
    <source>
        <dbReference type="EMBL" id="KAF1762190.1"/>
    </source>
</evidence>
<protein>
    <submittedName>
        <fullName evidence="1">Uncharacterized protein</fullName>
    </submittedName>
</protein>
<dbReference type="Proteomes" id="UP000483820">
    <property type="component" value="Chromosome III"/>
</dbReference>
<dbReference type="CTD" id="78774995"/>